<dbReference type="PANTHER" id="PTHR13035:SF0">
    <property type="entry name" value="PROTEIN N-TERMINAL GLUTAMINE AMIDOHYDROLASE"/>
    <property type="match status" value="1"/>
</dbReference>
<evidence type="ECO:0000256" key="5">
    <source>
        <dbReference type="ARBA" id="ARBA00022801"/>
    </source>
</evidence>
<dbReference type="InterPro" id="IPR037132">
    <property type="entry name" value="N_Gln_amidohydro_ab_roll_sf"/>
</dbReference>
<accession>A0A067LUE4</accession>
<evidence type="ECO:0000313" key="11">
    <source>
        <dbReference type="Proteomes" id="UP000027195"/>
    </source>
</evidence>
<dbReference type="Pfam" id="PF09764">
    <property type="entry name" value="Nt_Gln_amidase"/>
    <property type="match status" value="1"/>
</dbReference>
<dbReference type="InterPro" id="IPR039733">
    <property type="entry name" value="NTAQ1"/>
</dbReference>
<dbReference type="EMBL" id="KL198125">
    <property type="protein sequence ID" value="KDQ06739.1"/>
    <property type="molecule type" value="Genomic_DNA"/>
</dbReference>
<dbReference type="EC" id="3.5.1.122" evidence="3 8"/>
<evidence type="ECO:0000256" key="1">
    <source>
        <dbReference type="ARBA" id="ARBA00008985"/>
    </source>
</evidence>
<reference evidence="11" key="1">
    <citation type="journal article" date="2014" name="Proc. Natl. Acad. Sci. U.S.A.">
        <title>Extensive sampling of basidiomycete genomes demonstrates inadequacy of the white-rot/brown-rot paradigm for wood decay fungi.</title>
        <authorList>
            <person name="Riley R."/>
            <person name="Salamov A.A."/>
            <person name="Brown D.W."/>
            <person name="Nagy L.G."/>
            <person name="Floudas D."/>
            <person name="Held B.W."/>
            <person name="Levasseur A."/>
            <person name="Lombard V."/>
            <person name="Morin E."/>
            <person name="Otillar R."/>
            <person name="Lindquist E.A."/>
            <person name="Sun H."/>
            <person name="LaButti K.M."/>
            <person name="Schmutz J."/>
            <person name="Jabbour D."/>
            <person name="Luo H."/>
            <person name="Baker S.E."/>
            <person name="Pisabarro A.G."/>
            <person name="Walton J.D."/>
            <person name="Blanchette R.A."/>
            <person name="Henrissat B."/>
            <person name="Martin F."/>
            <person name="Cullen D."/>
            <person name="Hibbett D.S."/>
            <person name="Grigoriev I.V."/>
        </authorList>
    </citation>
    <scope>NUCLEOTIDE SEQUENCE [LARGE SCALE GENOMIC DNA]</scope>
    <source>
        <strain evidence="11">FD-172 SS1</strain>
    </source>
</reference>
<dbReference type="GO" id="GO:0070773">
    <property type="term" value="F:protein-N-terminal glutamine amidohydrolase activity"/>
    <property type="evidence" value="ECO:0007669"/>
    <property type="project" value="UniProtKB-UniRule"/>
</dbReference>
<dbReference type="PANTHER" id="PTHR13035">
    <property type="entry name" value="PROTEIN N-TERMINAL GLUTAMINE AMIDOHYDROLASE"/>
    <property type="match status" value="1"/>
</dbReference>
<comment type="similarity">
    <text evidence="1 8">Belongs to the NTAQ1 family.</text>
</comment>
<dbReference type="GO" id="GO:0005634">
    <property type="term" value="C:nucleus"/>
    <property type="evidence" value="ECO:0007669"/>
    <property type="project" value="TreeGrafter"/>
</dbReference>
<evidence type="ECO:0000256" key="7">
    <source>
        <dbReference type="ARBA" id="ARBA00048768"/>
    </source>
</evidence>
<comment type="subunit">
    <text evidence="2 8">Monomer.</text>
</comment>
<organism evidence="10 11">
    <name type="scientific">Botryobasidium botryosum (strain FD-172 SS1)</name>
    <dbReference type="NCBI Taxonomy" id="930990"/>
    <lineage>
        <taxon>Eukaryota</taxon>
        <taxon>Fungi</taxon>
        <taxon>Dikarya</taxon>
        <taxon>Basidiomycota</taxon>
        <taxon>Agaricomycotina</taxon>
        <taxon>Agaricomycetes</taxon>
        <taxon>Cantharellales</taxon>
        <taxon>Botryobasidiaceae</taxon>
        <taxon>Botryobasidium</taxon>
    </lineage>
</organism>
<evidence type="ECO:0000256" key="2">
    <source>
        <dbReference type="ARBA" id="ARBA00011245"/>
    </source>
</evidence>
<evidence type="ECO:0000256" key="3">
    <source>
        <dbReference type="ARBA" id="ARBA00012718"/>
    </source>
</evidence>
<dbReference type="HOGENOM" id="CLU_091083_0_0_1"/>
<sequence length="292" mass="32714">MSAAQHAYVYPALFWHQTSPNKCTADAIGLSESGEYSVRTTMGTIDPPAFVGEKTYTANYCEENIYRLAKTLTSLPDYDSTNDIIFVVFISNLSRTVALWQQRASPDPELPVVWDYHVILVRFQRNMSVSSADGARTAPTECWHGWVYDFDSRCGFISSWGEYVRETFLPHFSLDGRFRWQAEAPPSSKKVCLLTASSSMFRVISVNTFLEEFASDRTHMHVQSLGESAAEPSYISPPPTYPPIVGKRAAEKGVHNNLMDVFVSMESPEGVGSVLCDRDFFELEATLDLVSL</sequence>
<name>A0A067LUE4_BOTB1</name>
<evidence type="ECO:0000256" key="6">
    <source>
        <dbReference type="ARBA" id="ARBA00029677"/>
    </source>
</evidence>
<gene>
    <name evidence="10" type="ORF">BOTBODRAFT_243436</name>
</gene>
<feature type="domain" description="Protein N-terminal glutamine amidohydrolase alpha beta roll" evidence="9">
    <location>
        <begin position="56"/>
        <end position="281"/>
    </location>
</feature>
<dbReference type="InParanoid" id="A0A067LUE4"/>
<evidence type="ECO:0000259" key="9">
    <source>
        <dbReference type="Pfam" id="PF09764"/>
    </source>
</evidence>
<keyword evidence="5 8" id="KW-0378">Hydrolase</keyword>
<protein>
    <recommendedName>
        <fullName evidence="4 8">Protein N-terminal glutamine amidohydrolase</fullName>
        <ecNumber evidence="3 8">3.5.1.122</ecNumber>
    </recommendedName>
    <alternativeName>
        <fullName evidence="6 8">Protein NH2-terminal glutamine deamidase</fullName>
    </alternativeName>
</protein>
<dbReference type="InterPro" id="IPR023128">
    <property type="entry name" value="Prot_N_Gln_amidohydro_ab_roll"/>
</dbReference>
<dbReference type="AlphaFoldDB" id="A0A067LUE4"/>
<evidence type="ECO:0000256" key="8">
    <source>
        <dbReference type="RuleBase" id="RU367082"/>
    </source>
</evidence>
<evidence type="ECO:0000313" key="10">
    <source>
        <dbReference type="EMBL" id="KDQ06739.1"/>
    </source>
</evidence>
<keyword evidence="11" id="KW-1185">Reference proteome</keyword>
<dbReference type="Gene3D" id="3.10.620.10">
    <property type="entry name" value="Protein N-terminal glutamine amidohydrolase, alpha beta roll"/>
    <property type="match status" value="1"/>
</dbReference>
<dbReference type="GO" id="GO:0008418">
    <property type="term" value="F:protein-N-terminal asparagine amidohydrolase activity"/>
    <property type="evidence" value="ECO:0007669"/>
    <property type="project" value="UniProtKB-UniRule"/>
</dbReference>
<dbReference type="OrthoDB" id="191192at2759"/>
<comment type="catalytic activity">
    <reaction evidence="7 8">
        <text>N-terminal L-glutaminyl-[protein] + H2O = N-terminal L-glutamyl-[protein] + NH4(+)</text>
        <dbReference type="Rhea" id="RHEA:50680"/>
        <dbReference type="Rhea" id="RHEA-COMP:12668"/>
        <dbReference type="Rhea" id="RHEA-COMP:12777"/>
        <dbReference type="ChEBI" id="CHEBI:15377"/>
        <dbReference type="ChEBI" id="CHEBI:28938"/>
        <dbReference type="ChEBI" id="CHEBI:64721"/>
        <dbReference type="ChEBI" id="CHEBI:64722"/>
        <dbReference type="EC" id="3.5.1.122"/>
    </reaction>
</comment>
<dbReference type="GO" id="GO:0005829">
    <property type="term" value="C:cytosol"/>
    <property type="evidence" value="ECO:0007669"/>
    <property type="project" value="TreeGrafter"/>
</dbReference>
<proteinExistence type="inferred from homology"/>
<dbReference type="Proteomes" id="UP000027195">
    <property type="component" value="Unassembled WGS sequence"/>
</dbReference>
<comment type="function">
    <text evidence="8">Mediates the side-chain deamidation of N-terminal glutamine residues to glutamate, an important step in N-end rule pathway of protein degradation. Conversion of the resulting N-terminal glutamine to glutamate renders the protein susceptible to arginylation, polyubiquitination and degradation as specified by the N-end rule. Does not act on substrates with internal or C-terminal glutamine and does not act on non-glutamine residues in any position.</text>
</comment>
<evidence type="ECO:0000256" key="4">
    <source>
        <dbReference type="ARBA" id="ARBA00021247"/>
    </source>
</evidence>